<protein>
    <submittedName>
        <fullName evidence="1">(apollo) hypothetical protein</fullName>
    </submittedName>
</protein>
<evidence type="ECO:0000313" key="2">
    <source>
        <dbReference type="Proteomes" id="UP000691718"/>
    </source>
</evidence>
<comment type="caution">
    <text evidence="1">The sequence shown here is derived from an EMBL/GenBank/DDBJ whole genome shotgun (WGS) entry which is preliminary data.</text>
</comment>
<gene>
    <name evidence="1" type="ORF">PAPOLLO_LOCUS6486</name>
</gene>
<organism evidence="1 2">
    <name type="scientific">Parnassius apollo</name>
    <name type="common">Apollo butterfly</name>
    <name type="synonym">Papilio apollo</name>
    <dbReference type="NCBI Taxonomy" id="110799"/>
    <lineage>
        <taxon>Eukaryota</taxon>
        <taxon>Metazoa</taxon>
        <taxon>Ecdysozoa</taxon>
        <taxon>Arthropoda</taxon>
        <taxon>Hexapoda</taxon>
        <taxon>Insecta</taxon>
        <taxon>Pterygota</taxon>
        <taxon>Neoptera</taxon>
        <taxon>Endopterygota</taxon>
        <taxon>Lepidoptera</taxon>
        <taxon>Glossata</taxon>
        <taxon>Ditrysia</taxon>
        <taxon>Papilionoidea</taxon>
        <taxon>Papilionidae</taxon>
        <taxon>Parnassiinae</taxon>
        <taxon>Parnassini</taxon>
        <taxon>Parnassius</taxon>
        <taxon>Parnassius</taxon>
    </lineage>
</organism>
<keyword evidence="2" id="KW-1185">Reference proteome</keyword>
<dbReference type="OrthoDB" id="7476497at2759"/>
<dbReference type="AlphaFoldDB" id="A0A8S3WHY6"/>
<reference evidence="1" key="1">
    <citation type="submission" date="2021-04" db="EMBL/GenBank/DDBJ databases">
        <authorList>
            <person name="Tunstrom K."/>
        </authorList>
    </citation>
    <scope>NUCLEOTIDE SEQUENCE</scope>
</reference>
<dbReference type="EMBL" id="CAJQZP010000419">
    <property type="protein sequence ID" value="CAG4961000.1"/>
    <property type="molecule type" value="Genomic_DNA"/>
</dbReference>
<name>A0A8S3WHY6_PARAO</name>
<evidence type="ECO:0000313" key="1">
    <source>
        <dbReference type="EMBL" id="CAG4961000.1"/>
    </source>
</evidence>
<accession>A0A8S3WHY6</accession>
<proteinExistence type="predicted"/>
<dbReference type="Proteomes" id="UP000691718">
    <property type="component" value="Unassembled WGS sequence"/>
</dbReference>
<sequence>MMSSIIPITLRGDNLGERHRYLNSLVEDAYQQKLPLQRILEFPEKSPIDKLFKIDLASKYRDANYIVSTLKLEDMLYVSRALKCTWLLESEYQSIINPDHLESELYPNMITPAVNKMKHWLQINLRDPERCQEFYKYYKDDFNVSMKFLRHCSTEFIMAEFLNITDKITPKHLKILSEYCPQVMKLYYDNFSKNSITLKRYINKDRDYFNCCKSLVNVDMDLFLDIVEKYYDHHKFGLLSPRISERIMKNHKHRFTNKTELYAGWLLDMKTLAKHLTDEEIKEVVLKLARAEYLYNLFSYKNVEPLIKKLSVDERASFKKQVFVQNEIGTKVSTWPYPPPSPPSGAESEGLDCIFDDVKYEPDKYKYIEPTKFKRAIRKKCGKRYDIYCMESECFPNRKTLLDQLFDRYRFYSFDRTMFELRKLLMAEGSVKNREFMMLVLVSKCGENMDQVEKLISLLVERHKNEPSNLRAAIVRSLVVRACVWRLPPRAWSLLLDFGRELGLDGASPILCLEGMHAAVLRTLLSGEECPLPLKAAYLDNFSMLTNYKLNVPEKRKVRENLPALLLTAAVADSDSLKYFGLLLDALSALKLKVKDCPGAIDALVEAVQRDPTSAESLLHRLYNERVARRELYRETFKVFKTNTSYLNVLRHDAKMLTSTNDFIECLKNHSFNFDGFLKKLSLYFKEENGLAATYVEAITQLANSESHASLARPLALLRIDLRPIIDECLKEPKGSSKKQLGAALLANYHHSEPLDVDVNDWRTLGVKAIANKVLICKAVDVEKYVQKSLEWRRTLKLALLLAERVDNTSQVYAIVGTKRPAAAVRAAIMYLKRNKNCDKVDVEVWRAVAPVLGNLDLRLEQRRRLQQNLYYDVDFIPSDIQVEYWTELLKVIQKISREKAMPIICTLENILPDVGSDVIKNIIEQFLEEFTLVNVSGVGYIRMICHSMQVRIIAKYLLLCKSESERNEKLETIWEPFYNRLTSLLKENTESSIEFLNDFLIALRYNKAFFDTSLVSCLPVLERIVTDLRKFLPMEGYFYVFVVIHAIMLYYKSIQQSLKLHPDIFQDAKTKRNEGTKIVGKLFGQYMGQEVRELVSKYFKSVVTLYYNNLMILLRDNLTYSESRNRFFIEIVNGLLEVGNTEALRVAQYILESELYKNPQRQELLKALKETQDEEVKFFIYADMCEL</sequence>